<dbReference type="GO" id="GO:0003677">
    <property type="term" value="F:DNA binding"/>
    <property type="evidence" value="ECO:0007669"/>
    <property type="project" value="UniProtKB-KW"/>
</dbReference>
<dbReference type="InterPro" id="IPR005162">
    <property type="entry name" value="Retrotrans_gag_dom"/>
</dbReference>
<dbReference type="Pfam" id="PF03732">
    <property type="entry name" value="Retrotrans_gag"/>
    <property type="match status" value="1"/>
</dbReference>
<dbReference type="InterPro" id="IPR036893">
    <property type="entry name" value="SBP_sf"/>
</dbReference>
<dbReference type="PANTHER" id="PTHR31251">
    <property type="entry name" value="SQUAMOSA PROMOTER-BINDING-LIKE PROTEIN 4"/>
    <property type="match status" value="1"/>
</dbReference>
<evidence type="ECO:0000256" key="10">
    <source>
        <dbReference type="SAM" id="MobiDB-lite"/>
    </source>
</evidence>
<dbReference type="EMBL" id="SSTE01018788">
    <property type="protein sequence ID" value="KAA0038100.1"/>
    <property type="molecule type" value="Genomic_DNA"/>
</dbReference>
<dbReference type="Proteomes" id="UP000321393">
    <property type="component" value="Unassembled WGS sequence"/>
</dbReference>
<organism evidence="12 14">
    <name type="scientific">Cucumis melo var. makuwa</name>
    <name type="common">Oriental melon</name>
    <dbReference type="NCBI Taxonomy" id="1194695"/>
    <lineage>
        <taxon>Eukaryota</taxon>
        <taxon>Viridiplantae</taxon>
        <taxon>Streptophyta</taxon>
        <taxon>Embryophyta</taxon>
        <taxon>Tracheophyta</taxon>
        <taxon>Spermatophyta</taxon>
        <taxon>Magnoliopsida</taxon>
        <taxon>eudicotyledons</taxon>
        <taxon>Gunneridae</taxon>
        <taxon>Pentapetalae</taxon>
        <taxon>rosids</taxon>
        <taxon>fabids</taxon>
        <taxon>Cucurbitales</taxon>
        <taxon>Cucurbitaceae</taxon>
        <taxon>Benincaseae</taxon>
        <taxon>Cucumis</taxon>
    </lineage>
</organism>
<evidence type="ECO:0000256" key="1">
    <source>
        <dbReference type="ARBA" id="ARBA00004123"/>
    </source>
</evidence>
<dbReference type="PANTHER" id="PTHR31251:SF132">
    <property type="entry name" value="SQUAMOSA PROMOTER-BINDING-LIKE PROTEIN 1-RELATED"/>
    <property type="match status" value="1"/>
</dbReference>
<evidence type="ECO:0000256" key="9">
    <source>
        <dbReference type="PROSITE-ProRule" id="PRU00470"/>
    </source>
</evidence>
<evidence type="ECO:0000259" key="11">
    <source>
        <dbReference type="PROSITE" id="PS51141"/>
    </source>
</evidence>
<keyword evidence="5" id="KW-0805">Transcription regulation</keyword>
<dbReference type="FunFam" id="4.10.1100.10:FF:000001">
    <property type="entry name" value="Squamosa promoter-binding-like protein 14"/>
    <property type="match status" value="1"/>
</dbReference>
<dbReference type="OrthoDB" id="514967at2759"/>
<dbReference type="EMBL" id="SSTD01006251">
    <property type="protein sequence ID" value="TYK20508.1"/>
    <property type="molecule type" value="Genomic_DNA"/>
</dbReference>
<keyword evidence="6" id="KW-0238">DNA-binding</keyword>
<evidence type="ECO:0000256" key="8">
    <source>
        <dbReference type="ARBA" id="ARBA00023242"/>
    </source>
</evidence>
<reference evidence="14 15" key="1">
    <citation type="submission" date="2019-08" db="EMBL/GenBank/DDBJ databases">
        <title>Draft genome sequences of two oriental melons (Cucumis melo L. var makuwa).</title>
        <authorList>
            <person name="Kwon S.-Y."/>
        </authorList>
    </citation>
    <scope>NUCLEOTIDE SEQUENCE [LARGE SCALE GENOMIC DNA]</scope>
    <source>
        <strain evidence="15">cv. Chang Bougi</strain>
        <strain evidence="14">cv. SW 3</strain>
        <tissue evidence="12">Leaf</tissue>
    </source>
</reference>
<evidence type="ECO:0000256" key="3">
    <source>
        <dbReference type="ARBA" id="ARBA00022771"/>
    </source>
</evidence>
<dbReference type="Pfam" id="PF03110">
    <property type="entry name" value="SBP"/>
    <property type="match status" value="1"/>
</dbReference>
<feature type="region of interest" description="Disordered" evidence="10">
    <location>
        <begin position="419"/>
        <end position="454"/>
    </location>
</feature>
<dbReference type="PROSITE" id="PS51141">
    <property type="entry name" value="ZF_SBP"/>
    <property type="match status" value="1"/>
</dbReference>
<dbReference type="AlphaFoldDB" id="A0A5A7T410"/>
<protein>
    <submittedName>
        <fullName evidence="12">Squamosa promoter-binding-like protein 1</fullName>
    </submittedName>
</protein>
<evidence type="ECO:0000313" key="15">
    <source>
        <dbReference type="Proteomes" id="UP000321947"/>
    </source>
</evidence>
<evidence type="ECO:0000256" key="2">
    <source>
        <dbReference type="ARBA" id="ARBA00022723"/>
    </source>
</evidence>
<keyword evidence="7" id="KW-0804">Transcription</keyword>
<keyword evidence="4" id="KW-0862">Zinc</keyword>
<comment type="subcellular location">
    <subcellularLocation>
        <location evidence="1">Nucleus</location>
    </subcellularLocation>
</comment>
<feature type="compositionally biased region" description="Polar residues" evidence="10">
    <location>
        <begin position="419"/>
        <end position="434"/>
    </location>
</feature>
<dbReference type="SUPFAM" id="SSF103612">
    <property type="entry name" value="SBT domain"/>
    <property type="match status" value="1"/>
</dbReference>
<keyword evidence="3 9" id="KW-0863">Zinc-finger</keyword>
<dbReference type="Gene3D" id="4.10.1100.10">
    <property type="entry name" value="Transcription factor, SBP-box domain"/>
    <property type="match status" value="1"/>
</dbReference>
<evidence type="ECO:0000256" key="7">
    <source>
        <dbReference type="ARBA" id="ARBA00023163"/>
    </source>
</evidence>
<dbReference type="InterPro" id="IPR004333">
    <property type="entry name" value="SBP_dom"/>
</dbReference>
<feature type="region of interest" description="Disordered" evidence="10">
    <location>
        <begin position="325"/>
        <end position="373"/>
    </location>
</feature>
<feature type="compositionally biased region" description="Acidic residues" evidence="10">
    <location>
        <begin position="678"/>
        <end position="687"/>
    </location>
</feature>
<feature type="domain" description="SBP-type" evidence="11">
    <location>
        <begin position="153"/>
        <end position="230"/>
    </location>
</feature>
<feature type="compositionally biased region" description="Polar residues" evidence="10">
    <location>
        <begin position="234"/>
        <end position="243"/>
    </location>
</feature>
<feature type="region of interest" description="Disordered" evidence="10">
    <location>
        <begin position="222"/>
        <end position="243"/>
    </location>
</feature>
<name>A0A5A7T410_CUCMM</name>
<accession>A0A5A7T410</accession>
<gene>
    <name evidence="13" type="ORF">E5676_scaffold237G00820</name>
    <name evidence="12" type="ORF">E6C27_scaffold36G003200</name>
</gene>
<keyword evidence="2" id="KW-0479">Metal-binding</keyword>
<comment type="caution">
    <text evidence="12">The sequence shown here is derived from an EMBL/GenBank/DDBJ whole genome shotgun (WGS) entry which is preliminary data.</text>
</comment>
<evidence type="ECO:0000313" key="13">
    <source>
        <dbReference type="EMBL" id="TYK20508.1"/>
    </source>
</evidence>
<sequence>MEAGYGGEACQLYGMGTMDLRAAVGKRNLEWDLNDWKWDGDLFIARPLNTVESGHLSRQLFPIVSGIPLTNGGSSNSSSSCSDEANMGIEKGKREVEKRRRVTVIEDDNLNDEARNLSLKVGGNGSQIVERDAGSWEGTSGKKTKLAGGNSNRAVCQVEDCGADLSNAKDYHRRHKVCETHSKASNALVANVMQRFCQQCSRFHVLQEFDEGKRSCRRRLAGHNKRRRKINPDNVVNGNSPPDEQTSSYLLLTLLRILANLHSNGSNQTTDQDLLSHLIRSLACQSSEHGGKNLSGILHEPQNLLNNGSLSGKSDLVSTFLSNGPQVPLRSSKQHDTPIPETPAQAIGRGGDTPAISSIKPSTSNSPPAYSEIRDSTVGQCKMMNFDLNDAYVDSDDGMEDIERQTLPVHMGTSSLECPSWVQQDSHQSSPPQTSGNSDSASAQSPSSSAGEAQSRTDRIILKLFGKAPNDFPHVLRAQVLDWLSHSPTEIESYIRPGCVILTIYLRQTEAAWDNLCHDLSTSFNRLLDVSDDAFWKTGWVYVRVQHQIAFVYHGQVVVDTSLPLRNNNYCRITSVNPVAVSTSKKAIFSVKGINLSQPTTRLLCAIEGKYLTQEASDESTESDDNLKAQDDSLCVTFSCSIPVVYGRGFIEQRPQGSSKVTGMGTRKRKVRTKDEFDLAEENEEGESSQPRELEPGQDEIKFKKLEMLVFNGDDPNGWFYRVEHYFQLHLLNEKEKLKIAIVSLEGKVLSWFQWAENQKKFGSWKELKQRIYTRFRPREQGTPCARFFAIKQEAMMTNYLQHFKELSTVLPNMGELTTPGTFKIKGTQEDQETVILVDCGTTHNIIFLWLVEVLSLPIVETSNYGVFMGSGKAVQISIDAMVAKTGVDGVGNDILSWGHQGYTEREPLLVSNGGIFEDIVQDVAIGGLRVFDILSCQGDPKKDQEVVVRGLPSICQIDHEIQLKEETNPINVRPCRHSHARKNGIEKLVVQGSHSFQSFEESEGDVTHFGSFRLNIPFEIETYTCAVPENKAVDALSRIPCEAQLNVITVPFLLDVGVVEKEVQFGTKLWSIFDRVVQDPDSVPQSILYSSTREIAIQGQGSLCTYKRIAAELFWEWMGNDIKKLPQSKGYGTVLMVVDYLSKYAHFLALGHPFLAKVVTMVFVEEVVRLHGYP</sequence>
<feature type="compositionally biased region" description="Low complexity" evidence="10">
    <location>
        <begin position="435"/>
        <end position="454"/>
    </location>
</feature>
<evidence type="ECO:0000313" key="14">
    <source>
        <dbReference type="Proteomes" id="UP000321393"/>
    </source>
</evidence>
<dbReference type="InterPro" id="IPR044817">
    <property type="entry name" value="SBP-like"/>
</dbReference>
<evidence type="ECO:0000256" key="6">
    <source>
        <dbReference type="ARBA" id="ARBA00023125"/>
    </source>
</evidence>
<evidence type="ECO:0000256" key="5">
    <source>
        <dbReference type="ARBA" id="ARBA00023015"/>
    </source>
</evidence>
<feature type="region of interest" description="Disordered" evidence="10">
    <location>
        <begin position="655"/>
        <end position="697"/>
    </location>
</feature>
<evidence type="ECO:0000313" key="12">
    <source>
        <dbReference type="EMBL" id="KAA0038100.1"/>
    </source>
</evidence>
<keyword evidence="8" id="KW-0539">Nucleus</keyword>
<proteinExistence type="predicted"/>
<feature type="compositionally biased region" description="Polar residues" evidence="10">
    <location>
        <begin position="355"/>
        <end position="368"/>
    </location>
</feature>
<dbReference type="STRING" id="1194695.A0A5A7T410"/>
<evidence type="ECO:0000256" key="4">
    <source>
        <dbReference type="ARBA" id="ARBA00022833"/>
    </source>
</evidence>
<dbReference type="Proteomes" id="UP000321947">
    <property type="component" value="Unassembled WGS sequence"/>
</dbReference>
<dbReference type="GO" id="GO:0005634">
    <property type="term" value="C:nucleus"/>
    <property type="evidence" value="ECO:0007669"/>
    <property type="project" value="UniProtKB-SubCell"/>
</dbReference>
<dbReference type="Pfam" id="PF26102">
    <property type="entry name" value="Ig_SPL7"/>
    <property type="match status" value="1"/>
</dbReference>
<dbReference type="GO" id="GO:0008270">
    <property type="term" value="F:zinc ion binding"/>
    <property type="evidence" value="ECO:0007669"/>
    <property type="project" value="UniProtKB-KW"/>
</dbReference>